<comment type="caution">
    <text evidence="3">The sequence shown here is derived from an EMBL/GenBank/DDBJ whole genome shotgun (WGS) entry which is preliminary data.</text>
</comment>
<dbReference type="PIRSF" id="PIRSF005384">
    <property type="entry name" value="RpiB_LacA_B"/>
    <property type="match status" value="1"/>
</dbReference>
<protein>
    <submittedName>
        <fullName evidence="3">RpiB/LacA/LacB family sugar-phosphate isomerase</fullName>
    </submittedName>
</protein>
<organism evidence="3 4">
    <name type="scientific">Hominiventricola aquisgranensis</name>
    <dbReference type="NCBI Taxonomy" id="3133164"/>
    <lineage>
        <taxon>Bacteria</taxon>
        <taxon>Bacillati</taxon>
        <taxon>Bacillota</taxon>
        <taxon>Clostridia</taxon>
        <taxon>Lachnospirales</taxon>
        <taxon>Lachnospiraceae</taxon>
        <taxon>Hominiventricola</taxon>
    </lineage>
</organism>
<keyword evidence="2 3" id="KW-0413">Isomerase</keyword>
<dbReference type="Proteomes" id="UP001470288">
    <property type="component" value="Unassembled WGS sequence"/>
</dbReference>
<dbReference type="Pfam" id="PF02502">
    <property type="entry name" value="LacAB_rpiB"/>
    <property type="match status" value="1"/>
</dbReference>
<dbReference type="GO" id="GO:0016853">
    <property type="term" value="F:isomerase activity"/>
    <property type="evidence" value="ECO:0007669"/>
    <property type="project" value="UniProtKB-KW"/>
</dbReference>
<dbReference type="PANTHER" id="PTHR43732">
    <property type="entry name" value="RIBOSE 5-PHOSPHATE ISOMERASE-RELATED"/>
    <property type="match status" value="1"/>
</dbReference>
<dbReference type="InterPro" id="IPR051812">
    <property type="entry name" value="SPI_LacAB/RpiB"/>
</dbReference>
<reference evidence="3 4" key="1">
    <citation type="submission" date="2024-03" db="EMBL/GenBank/DDBJ databases">
        <title>Human intestinal bacterial collection.</title>
        <authorList>
            <person name="Pauvert C."/>
            <person name="Hitch T.C.A."/>
            <person name="Clavel T."/>
        </authorList>
    </citation>
    <scope>NUCLEOTIDE SEQUENCE [LARGE SCALE GENOMIC DNA]</scope>
    <source>
        <strain evidence="3 4">CLA-AA-H78B</strain>
    </source>
</reference>
<evidence type="ECO:0000256" key="2">
    <source>
        <dbReference type="ARBA" id="ARBA00023235"/>
    </source>
</evidence>
<dbReference type="NCBIfam" id="NF004051">
    <property type="entry name" value="PRK05571.1"/>
    <property type="match status" value="1"/>
</dbReference>
<proteinExistence type="inferred from homology"/>
<dbReference type="InterPro" id="IPR036569">
    <property type="entry name" value="RpiB_LacA_LacB_sf"/>
</dbReference>
<comment type="similarity">
    <text evidence="1">Belongs to the LacAB/RpiB family.</text>
</comment>
<dbReference type="RefSeq" id="WP_349145210.1">
    <property type="nucleotide sequence ID" value="NZ_JBBMFC010000051.1"/>
</dbReference>
<evidence type="ECO:0000313" key="3">
    <source>
        <dbReference type="EMBL" id="MEQ2580146.1"/>
    </source>
</evidence>
<evidence type="ECO:0000256" key="1">
    <source>
        <dbReference type="ARBA" id="ARBA00008754"/>
    </source>
</evidence>
<accession>A0ABV1I4M5</accession>
<dbReference type="SUPFAM" id="SSF89623">
    <property type="entry name" value="Ribose/Galactose isomerase RpiB/AlsB"/>
    <property type="match status" value="1"/>
</dbReference>
<evidence type="ECO:0000313" key="4">
    <source>
        <dbReference type="Proteomes" id="UP001470288"/>
    </source>
</evidence>
<keyword evidence="4" id="KW-1185">Reference proteome</keyword>
<dbReference type="EMBL" id="JBBMFC010000051">
    <property type="protein sequence ID" value="MEQ2580146.1"/>
    <property type="molecule type" value="Genomic_DNA"/>
</dbReference>
<dbReference type="Gene3D" id="3.40.1400.10">
    <property type="entry name" value="Sugar-phosphate isomerase, RpiB/LacA/LacB"/>
    <property type="match status" value="1"/>
</dbReference>
<dbReference type="PANTHER" id="PTHR43732:SF1">
    <property type="entry name" value="RIBOSE 5-PHOSPHATE ISOMERASE"/>
    <property type="match status" value="1"/>
</dbReference>
<dbReference type="NCBIfam" id="TIGR00689">
    <property type="entry name" value="rpiB_lacA_lacB"/>
    <property type="match status" value="1"/>
</dbReference>
<dbReference type="InterPro" id="IPR003500">
    <property type="entry name" value="RpiB_LacA_LacB"/>
</dbReference>
<gene>
    <name evidence="3" type="ORF">WMO62_15165</name>
</gene>
<sequence>MKIVIGCDPNAQSVKEEIIAYINKKGYGIIDDFGSDDVIYAHVAISVAEAVASGEYDTGVLVCGTGLGVSISANKVKGAYAALCDNVYAAQRARLSNDANILCLGAFTTGLKTRETIIDAFFTNKFEPEGVSKGSVPKVEAFRKYESSHIN</sequence>
<name>A0ABV1I4M5_9FIRM</name>